<gene>
    <name evidence="1" type="ORF">SAMN05444171_6517</name>
</gene>
<dbReference type="EMBL" id="FNTI01000001">
    <property type="protein sequence ID" value="SEE17344.1"/>
    <property type="molecule type" value="Genomic_DNA"/>
</dbReference>
<organism evidence="1 2">
    <name type="scientific">Bradyrhizobium lablabi</name>
    <dbReference type="NCBI Taxonomy" id="722472"/>
    <lineage>
        <taxon>Bacteria</taxon>
        <taxon>Pseudomonadati</taxon>
        <taxon>Pseudomonadota</taxon>
        <taxon>Alphaproteobacteria</taxon>
        <taxon>Hyphomicrobiales</taxon>
        <taxon>Nitrobacteraceae</taxon>
        <taxon>Bradyrhizobium</taxon>
    </lineage>
</organism>
<reference evidence="1 2" key="1">
    <citation type="submission" date="2016-10" db="EMBL/GenBank/DDBJ databases">
        <authorList>
            <person name="de Groot N.N."/>
        </authorList>
    </citation>
    <scope>NUCLEOTIDE SEQUENCE [LARGE SCALE GENOMIC DNA]</scope>
    <source>
        <strain evidence="1 2">GAS522</strain>
    </source>
</reference>
<name>A0A1M7GB64_9BRAD</name>
<dbReference type="Proteomes" id="UP000183208">
    <property type="component" value="Unassembled WGS sequence"/>
</dbReference>
<proteinExistence type="predicted"/>
<dbReference type="OrthoDB" id="8243362at2"/>
<evidence type="ECO:0000313" key="1">
    <source>
        <dbReference type="EMBL" id="SEE17344.1"/>
    </source>
</evidence>
<sequence length="115" mass="13155">MRQIYAAIEHSHRGDFECAITLADAGEGMLLPTEEPYFRELAAKWRYEDIVNWLRHGEIKDIENGKKEQREAVTITELGTIAVIYRTKFDAVFGDEKTPQMISIRICAGPRLQDG</sequence>
<dbReference type="RefSeq" id="WP_074827724.1">
    <property type="nucleotide sequence ID" value="NZ_FNTI01000001.1"/>
</dbReference>
<accession>A0A1M7GB64</accession>
<dbReference type="AlphaFoldDB" id="A0A1M7GB64"/>
<protein>
    <submittedName>
        <fullName evidence="1">Uncharacterized protein</fullName>
    </submittedName>
</protein>
<evidence type="ECO:0000313" key="2">
    <source>
        <dbReference type="Proteomes" id="UP000183208"/>
    </source>
</evidence>